<accession>A0A1J4MKQ8</accession>
<dbReference type="EMBL" id="LRBP01000009">
    <property type="protein sequence ID" value="OII74774.1"/>
    <property type="molecule type" value="Genomic_DNA"/>
</dbReference>
<evidence type="ECO:0000313" key="1">
    <source>
        <dbReference type="EMBL" id="OII74774.1"/>
    </source>
</evidence>
<sequence length="189" mass="21416">MNNIEESGQASPTLKGKVEAERQQHIIVDKKRLITFTLTDICSLLEKVMEQQGDESVITCGDIDWNLIASQLDKDPFEIEYFWRVFNPDVHFKPSLGYAIVPVELNLNQETLLLYSNIDHRTNAMYNYKLQNSINSKMDSFRNETILKPILDFANIKMQLLKSADEAKKKINNNSTCTPADGAGGKCGN</sequence>
<proteinExistence type="predicted"/>
<protein>
    <submittedName>
        <fullName evidence="1">Uncharacterized protein</fullName>
    </submittedName>
</protein>
<organism evidence="1 2">
    <name type="scientific">Cryptosporidium ubiquitum</name>
    <dbReference type="NCBI Taxonomy" id="857276"/>
    <lineage>
        <taxon>Eukaryota</taxon>
        <taxon>Sar</taxon>
        <taxon>Alveolata</taxon>
        <taxon>Apicomplexa</taxon>
        <taxon>Conoidasida</taxon>
        <taxon>Coccidia</taxon>
        <taxon>Eucoccidiorida</taxon>
        <taxon>Eimeriorina</taxon>
        <taxon>Cryptosporidiidae</taxon>
        <taxon>Cryptosporidium</taxon>
    </lineage>
</organism>
<dbReference type="RefSeq" id="XP_028875920.1">
    <property type="nucleotide sequence ID" value="XM_029017341.1"/>
</dbReference>
<reference evidence="1 2" key="1">
    <citation type="submission" date="2016-10" db="EMBL/GenBank/DDBJ databases">
        <title>Reductive evolution of mitochondrial metabolism and differential evolution of invasion-related proteins in Cryptosporidium.</title>
        <authorList>
            <person name="Liu S."/>
            <person name="Roellig D.M."/>
            <person name="Guo Y."/>
            <person name="Li N."/>
            <person name="Frace M.A."/>
            <person name="Tang K."/>
            <person name="Zhang L."/>
            <person name="Feng Y."/>
            <person name="Xiao L."/>
        </authorList>
    </citation>
    <scope>NUCLEOTIDE SEQUENCE [LARGE SCALE GENOMIC DNA]</scope>
    <source>
        <strain evidence="1">39726</strain>
    </source>
</reference>
<dbReference type="Proteomes" id="UP000186176">
    <property type="component" value="Unassembled WGS sequence"/>
</dbReference>
<dbReference type="GeneID" id="39977120"/>
<dbReference type="VEuPathDB" id="CryptoDB:cubi_00327"/>
<dbReference type="AlphaFoldDB" id="A0A1J4MKQ8"/>
<dbReference type="OrthoDB" id="339110at2759"/>
<name>A0A1J4MKQ8_9CRYT</name>
<keyword evidence="2" id="KW-1185">Reference proteome</keyword>
<gene>
    <name evidence="1" type="ORF">cubi_00327</name>
</gene>
<comment type="caution">
    <text evidence="1">The sequence shown here is derived from an EMBL/GenBank/DDBJ whole genome shotgun (WGS) entry which is preliminary data.</text>
</comment>
<evidence type="ECO:0000313" key="2">
    <source>
        <dbReference type="Proteomes" id="UP000186176"/>
    </source>
</evidence>